<dbReference type="InterPro" id="IPR036322">
    <property type="entry name" value="WD40_repeat_dom_sf"/>
</dbReference>
<dbReference type="Pfam" id="PF00400">
    <property type="entry name" value="WD40"/>
    <property type="match status" value="4"/>
</dbReference>
<dbReference type="PANTHER" id="PTHR19879">
    <property type="entry name" value="TRANSCRIPTION INITIATION FACTOR TFIID"/>
    <property type="match status" value="1"/>
</dbReference>
<keyword evidence="1" id="KW-0853">WD repeat</keyword>
<feature type="region of interest" description="Disordered" evidence="2">
    <location>
        <begin position="870"/>
        <end position="890"/>
    </location>
</feature>
<evidence type="ECO:0000256" key="1">
    <source>
        <dbReference type="PROSITE-ProRule" id="PRU00221"/>
    </source>
</evidence>
<keyword evidence="5" id="KW-1185">Reference proteome</keyword>
<reference evidence="4 5" key="1">
    <citation type="journal article" date="2016" name="PLoS ONE">
        <title>Complete Genome Sequence and Comparative Genomics of a Novel Myxobacterium Myxococcus hansupus.</title>
        <authorList>
            <person name="Sharma G."/>
            <person name="Narwani T."/>
            <person name="Subramanian S."/>
        </authorList>
    </citation>
    <scope>NUCLEOTIDE SEQUENCE [LARGE SCALE GENOMIC DNA]</scope>
    <source>
        <strain evidence="5">mixupus</strain>
    </source>
</reference>
<dbReference type="InterPro" id="IPR001680">
    <property type="entry name" value="WD40_rpt"/>
</dbReference>
<dbReference type="PANTHER" id="PTHR19879:SF9">
    <property type="entry name" value="TRANSCRIPTION INITIATION FACTOR TFIID SUBUNIT 5"/>
    <property type="match status" value="1"/>
</dbReference>
<dbReference type="SMART" id="SM00320">
    <property type="entry name" value="WD40"/>
    <property type="match status" value="5"/>
</dbReference>
<gene>
    <name evidence="4" type="ORF">A176_004855</name>
</gene>
<dbReference type="PATRIC" id="fig|1297742.4.peg.4901"/>
<dbReference type="KEGG" id="mym:A176_004855"/>
<evidence type="ECO:0000313" key="5">
    <source>
        <dbReference type="Proteomes" id="UP000009026"/>
    </source>
</evidence>
<dbReference type="SUPFAM" id="SSF50998">
    <property type="entry name" value="Quinoprotein alcohol dehydrogenase-like"/>
    <property type="match status" value="1"/>
</dbReference>
<dbReference type="AlphaFoldDB" id="A0A0H4X265"/>
<accession>A0A0H4X265</accession>
<feature type="domain" description="BRCT" evidence="3">
    <location>
        <begin position="634"/>
        <end position="713"/>
    </location>
</feature>
<dbReference type="Gene3D" id="3.40.50.10190">
    <property type="entry name" value="BRCT domain"/>
    <property type="match status" value="1"/>
</dbReference>
<dbReference type="SUPFAM" id="SSF50978">
    <property type="entry name" value="WD40 repeat-like"/>
    <property type="match status" value="1"/>
</dbReference>
<dbReference type="InterPro" id="IPR011047">
    <property type="entry name" value="Quinoprotein_ADH-like_sf"/>
</dbReference>
<feature type="region of interest" description="Disordered" evidence="2">
    <location>
        <begin position="781"/>
        <end position="817"/>
    </location>
</feature>
<dbReference type="EMBL" id="CP012109">
    <property type="protein sequence ID" value="AKQ67943.1"/>
    <property type="molecule type" value="Genomic_DNA"/>
</dbReference>
<dbReference type="PROSITE" id="PS50172">
    <property type="entry name" value="BRCT"/>
    <property type="match status" value="1"/>
</dbReference>
<sequence length="908" mass="96986">MTAQRVFGAAPFNVPGEFIGIDFSPDSRHLWAVLSTGTKTHVVSFDVASGKAVEQRAVDDGIRCVIALDGDEVLVGGWGVVRRISAKGKAVWTLKGEQSLRLVGASADRSLFVTVEDTTAQVRGVKRNTVLYTLDETDGDLHGIAFSGDGALLATGSSKGVVRLFNARTGEAQAKRKSTKVLALAFSPSGEHLLVGHGNGKVELWEVPTLKPVKRFVGRHTFDAGGDAGCRWVGFSADGTRAYSLGNEGRVRTWGVPNGGRGPVIEVPARHLQGAVMALSPDGRWLASGSTSGALSVWSTADGAPRTGDAAPSPIQGLALTAGAVVAASNSAYVSWDRDSGARTELEGRFSPSDVKGLSSGMLVRLDHDSIFVEASLSATSREAFELASYTSGPLAISRDETRLAAPAQERVQLWELKRSRLQSELVHKERVRACAFGPDDAWLVTADNALHLWRLGASPEAVWSFELGEYVYVQGLAVSPRGWIAVSVADGDRDDAGSWLLLVDPRSGGTMRRLERHDAVLGQVFYAGDAHVVVADSLGRLLQVEATDPAKARWLEPDPEDAQPSSLVKDVRPIARRGDTVAYVGPDGGVVVETLKDGPLDAGTPFLLAAAPASTGGKKTRAKRAVASPPAGLFEKRLEGARFLFGGRFREAKPAFREGLLKELGGAVAARPDATVTHLVMGEGAAASVVSGLKDKGATFEVLSEQQFMELLLPTTAEALAMLRNEVKGGEARWNSWRKRYMDAHGERFPVPLQGGRCRDSGWARTCSWCWTSPRPASREWTSRRRTSSTPSSVARTCTRRTSPMPPADGPSSPARSFVAPASLGRGWGEPGLTARTCGTWTLRAVRCMAWTSGARTCVARGCLATRRTPSTTRRRAGPRATRRSPGWGFTVRGWAPSWPKAGSFGL</sequence>
<feature type="repeat" description="WD" evidence="1">
    <location>
        <begin position="174"/>
        <end position="215"/>
    </location>
</feature>
<dbReference type="Gene3D" id="2.130.10.10">
    <property type="entry name" value="YVTN repeat-like/Quinoprotein amine dehydrogenase"/>
    <property type="match status" value="3"/>
</dbReference>
<dbReference type="STRING" id="1297742.A176_004855"/>
<proteinExistence type="predicted"/>
<evidence type="ECO:0000256" key="2">
    <source>
        <dbReference type="SAM" id="MobiDB-lite"/>
    </source>
</evidence>
<dbReference type="Proteomes" id="UP000009026">
    <property type="component" value="Chromosome"/>
</dbReference>
<evidence type="ECO:0000313" key="4">
    <source>
        <dbReference type="EMBL" id="AKQ67943.1"/>
    </source>
</evidence>
<name>A0A0H4X265_9BACT</name>
<feature type="repeat" description="WD" evidence="1">
    <location>
        <begin position="134"/>
        <end position="175"/>
    </location>
</feature>
<organism evidence="4 5">
    <name type="scientific">Pseudomyxococcus hansupus</name>
    <dbReference type="NCBI Taxonomy" id="1297742"/>
    <lineage>
        <taxon>Bacteria</taxon>
        <taxon>Pseudomonadati</taxon>
        <taxon>Myxococcota</taxon>
        <taxon>Myxococcia</taxon>
        <taxon>Myxococcales</taxon>
        <taxon>Cystobacterineae</taxon>
        <taxon>Myxococcaceae</taxon>
        <taxon>Pseudomyxococcus</taxon>
    </lineage>
</organism>
<dbReference type="InterPro" id="IPR036420">
    <property type="entry name" value="BRCT_dom_sf"/>
</dbReference>
<dbReference type="PROSITE" id="PS50082">
    <property type="entry name" value="WD_REPEATS_2"/>
    <property type="match status" value="2"/>
</dbReference>
<feature type="compositionally biased region" description="Low complexity" evidence="2">
    <location>
        <begin position="789"/>
        <end position="798"/>
    </location>
</feature>
<feature type="compositionally biased region" description="Basic residues" evidence="2">
    <location>
        <begin position="874"/>
        <end position="884"/>
    </location>
</feature>
<dbReference type="InterPro" id="IPR001357">
    <property type="entry name" value="BRCT_dom"/>
</dbReference>
<evidence type="ECO:0000259" key="3">
    <source>
        <dbReference type="PROSITE" id="PS50172"/>
    </source>
</evidence>
<protein>
    <submittedName>
        <fullName evidence="4">WD-40 repeat protein</fullName>
    </submittedName>
</protein>
<dbReference type="eggNOG" id="COG1357">
    <property type="taxonomic scope" value="Bacteria"/>
</dbReference>
<dbReference type="eggNOG" id="COG2319">
    <property type="taxonomic scope" value="Bacteria"/>
</dbReference>
<dbReference type="InterPro" id="IPR015943">
    <property type="entry name" value="WD40/YVTN_repeat-like_dom_sf"/>
</dbReference>